<feature type="transmembrane region" description="Helical" evidence="5">
    <location>
        <begin position="117"/>
        <end position="134"/>
    </location>
</feature>
<evidence type="ECO:0000256" key="6">
    <source>
        <dbReference type="SAM" id="MobiDB-lite"/>
    </source>
</evidence>
<evidence type="ECO:0000256" key="5">
    <source>
        <dbReference type="RuleBase" id="RU004379"/>
    </source>
</evidence>
<gene>
    <name evidence="7" type="ORF">CQW23_02966</name>
</gene>
<evidence type="ECO:0000313" key="8">
    <source>
        <dbReference type="Proteomes" id="UP000224567"/>
    </source>
</evidence>
<keyword evidence="3 5" id="KW-1133">Transmembrane helix</keyword>
<dbReference type="GO" id="GO:0016020">
    <property type="term" value="C:membrane"/>
    <property type="evidence" value="ECO:0007669"/>
    <property type="project" value="UniProtKB-SubCell"/>
</dbReference>
<evidence type="ECO:0000256" key="4">
    <source>
        <dbReference type="ARBA" id="ARBA00023136"/>
    </source>
</evidence>
<feature type="transmembrane region" description="Helical" evidence="5">
    <location>
        <begin position="92"/>
        <end position="111"/>
    </location>
</feature>
<reference evidence="7 8" key="1">
    <citation type="journal article" date="2017" name="Genome Biol.">
        <title>New reference genome sequences of hot pepper reveal the massive evolution of plant disease-resistance genes by retroduplication.</title>
        <authorList>
            <person name="Kim S."/>
            <person name="Park J."/>
            <person name="Yeom S.I."/>
            <person name="Kim Y.M."/>
            <person name="Seo E."/>
            <person name="Kim K.T."/>
            <person name="Kim M.S."/>
            <person name="Lee J.M."/>
            <person name="Cheong K."/>
            <person name="Shin H.S."/>
            <person name="Kim S.B."/>
            <person name="Han K."/>
            <person name="Lee J."/>
            <person name="Park M."/>
            <person name="Lee H.A."/>
            <person name="Lee H.Y."/>
            <person name="Lee Y."/>
            <person name="Oh S."/>
            <person name="Lee J.H."/>
            <person name="Choi E."/>
            <person name="Choi E."/>
            <person name="Lee S.E."/>
            <person name="Jeon J."/>
            <person name="Kim H."/>
            <person name="Choi G."/>
            <person name="Song H."/>
            <person name="Lee J."/>
            <person name="Lee S.C."/>
            <person name="Kwon J.K."/>
            <person name="Lee H.Y."/>
            <person name="Koo N."/>
            <person name="Hong Y."/>
            <person name="Kim R.W."/>
            <person name="Kang W.H."/>
            <person name="Huh J.H."/>
            <person name="Kang B.C."/>
            <person name="Yang T.J."/>
            <person name="Lee Y.H."/>
            <person name="Bennetzen J.L."/>
            <person name="Choi D."/>
        </authorList>
    </citation>
    <scope>NUCLEOTIDE SEQUENCE [LARGE SCALE GENOMIC DNA]</scope>
    <source>
        <strain evidence="8">cv. PBC81</strain>
    </source>
</reference>
<comment type="similarity">
    <text evidence="5">Belongs to the BI1 family.</text>
</comment>
<comment type="subcellular location">
    <subcellularLocation>
        <location evidence="1">Membrane</location>
        <topology evidence="1">Multi-pass membrane protein</topology>
    </subcellularLocation>
</comment>
<evidence type="ECO:0000256" key="3">
    <source>
        <dbReference type="ARBA" id="ARBA00022989"/>
    </source>
</evidence>
<protein>
    <recommendedName>
        <fullName evidence="9">Bax inhibitor 1</fullName>
    </recommendedName>
</protein>
<dbReference type="InterPro" id="IPR006214">
    <property type="entry name" value="Bax_inhibitor_1-related"/>
</dbReference>
<feature type="region of interest" description="Disordered" evidence="6">
    <location>
        <begin position="246"/>
        <end position="266"/>
    </location>
</feature>
<feature type="transmembrane region" description="Helical" evidence="5">
    <location>
        <begin position="62"/>
        <end position="80"/>
    </location>
</feature>
<dbReference type="PANTHER" id="PTHR23291">
    <property type="entry name" value="BAX INHIBITOR-RELATED"/>
    <property type="match status" value="1"/>
</dbReference>
<evidence type="ECO:0000256" key="1">
    <source>
        <dbReference type="ARBA" id="ARBA00004141"/>
    </source>
</evidence>
<dbReference type="STRING" id="33114.A0A2G2XSZ3"/>
<dbReference type="PANTHER" id="PTHR23291:SF93">
    <property type="entry name" value="BAX INHIBITOR 1-LIKE"/>
    <property type="match status" value="1"/>
</dbReference>
<keyword evidence="8" id="KW-1185">Reference proteome</keyword>
<keyword evidence="4 5" id="KW-0472">Membrane</keyword>
<reference evidence="8" key="2">
    <citation type="journal article" date="2017" name="J. Anim. Genet.">
        <title>Multiple reference genome sequences of hot pepper reveal the massive evolution of plant disease resistance genes by retroduplication.</title>
        <authorList>
            <person name="Kim S."/>
            <person name="Park J."/>
            <person name="Yeom S.-I."/>
            <person name="Kim Y.-M."/>
            <person name="Seo E."/>
            <person name="Kim K.-T."/>
            <person name="Kim M.-S."/>
            <person name="Lee J.M."/>
            <person name="Cheong K."/>
            <person name="Shin H.-S."/>
            <person name="Kim S.-B."/>
            <person name="Han K."/>
            <person name="Lee J."/>
            <person name="Park M."/>
            <person name="Lee H.-A."/>
            <person name="Lee H.-Y."/>
            <person name="Lee Y."/>
            <person name="Oh S."/>
            <person name="Lee J.H."/>
            <person name="Choi E."/>
            <person name="Choi E."/>
            <person name="Lee S.E."/>
            <person name="Jeon J."/>
            <person name="Kim H."/>
            <person name="Choi G."/>
            <person name="Song H."/>
            <person name="Lee J."/>
            <person name="Lee S.-C."/>
            <person name="Kwon J.-K."/>
            <person name="Lee H.-Y."/>
            <person name="Koo N."/>
            <person name="Hong Y."/>
            <person name="Kim R.W."/>
            <person name="Kang W.-H."/>
            <person name="Huh J.H."/>
            <person name="Kang B.-C."/>
            <person name="Yang T.-J."/>
            <person name="Lee Y.-H."/>
            <person name="Bennetzen J.L."/>
            <person name="Choi D."/>
        </authorList>
    </citation>
    <scope>NUCLEOTIDE SEQUENCE [LARGE SCALE GENOMIC DNA]</scope>
    <source>
        <strain evidence="8">cv. PBC81</strain>
    </source>
</reference>
<sequence>MILEAMNAVKWYFNRNWRRRDLMNSGTIPVPAHEILEMVYLTLFGAMLCSTVGSYFHLFWEVGGLFTVLCSVASLLWLCFTSPQRVARRVSLLLMAAYYFGASVGLFTKYLFEMAQALVATFLAGTTIGVAIFYSKALITRERSDIYLGFLLYSCAQIVSCFQVNAIDIIDSHTAHAMFKVIVVQILFMGYLVVYSQEILYNAHLGDIDIVNCTLTVFFHLPEYHQKRYTIFLWNYDAVKARKGYASDNEVPPKNNKDRKNWENFD</sequence>
<evidence type="ECO:0000313" key="7">
    <source>
        <dbReference type="EMBL" id="PHT60603.1"/>
    </source>
</evidence>
<name>A0A2G2XSZ3_CAPBA</name>
<evidence type="ECO:0000256" key="2">
    <source>
        <dbReference type="ARBA" id="ARBA00022692"/>
    </source>
</evidence>
<evidence type="ECO:0008006" key="9">
    <source>
        <dbReference type="Google" id="ProtNLM"/>
    </source>
</evidence>
<dbReference type="OrthoDB" id="1277691at2759"/>
<dbReference type="AlphaFoldDB" id="A0A2G2XSZ3"/>
<dbReference type="EMBL" id="MLFT02000001">
    <property type="protein sequence ID" value="PHT60603.1"/>
    <property type="molecule type" value="Genomic_DNA"/>
</dbReference>
<accession>A0A2G2XSZ3</accession>
<keyword evidence="2 5" id="KW-0812">Transmembrane</keyword>
<feature type="transmembrane region" description="Helical" evidence="5">
    <location>
        <begin position="146"/>
        <end position="165"/>
    </location>
</feature>
<proteinExistence type="inferred from homology"/>
<dbReference type="Proteomes" id="UP000224567">
    <property type="component" value="Unassembled WGS sequence"/>
</dbReference>
<organism evidence="7 8">
    <name type="scientific">Capsicum baccatum</name>
    <name type="common">Peruvian pepper</name>
    <dbReference type="NCBI Taxonomy" id="33114"/>
    <lineage>
        <taxon>Eukaryota</taxon>
        <taxon>Viridiplantae</taxon>
        <taxon>Streptophyta</taxon>
        <taxon>Embryophyta</taxon>
        <taxon>Tracheophyta</taxon>
        <taxon>Spermatophyta</taxon>
        <taxon>Magnoliopsida</taxon>
        <taxon>eudicotyledons</taxon>
        <taxon>Gunneridae</taxon>
        <taxon>Pentapetalae</taxon>
        <taxon>asterids</taxon>
        <taxon>lamiids</taxon>
        <taxon>Solanales</taxon>
        <taxon>Solanaceae</taxon>
        <taxon>Solanoideae</taxon>
        <taxon>Capsiceae</taxon>
        <taxon>Capsicum</taxon>
    </lineage>
</organism>
<feature type="transmembrane region" description="Helical" evidence="5">
    <location>
        <begin position="177"/>
        <end position="195"/>
    </location>
</feature>
<feature type="compositionally biased region" description="Basic and acidic residues" evidence="6">
    <location>
        <begin position="255"/>
        <end position="266"/>
    </location>
</feature>
<comment type="caution">
    <text evidence="7">The sequence shown here is derived from an EMBL/GenBank/DDBJ whole genome shotgun (WGS) entry which is preliminary data.</text>
</comment>